<sequence>MAFLFWFAVTILVLGSKANASRKKEGNSSWLEVYWRFSFEIAGERIDSFTKKIKNLTKEK</sequence>
<reference evidence="1 2" key="1">
    <citation type="submission" date="2016-12" db="EMBL/GenBank/DDBJ databases">
        <title>Providencia rettgeri phage vB-PreS_PR1 - a deep-branching member of the T5-like siphoviruses.</title>
        <authorList>
            <person name="Oliveira H."/>
            <person name="Pinto G."/>
            <person name="Hendrix H."/>
            <person name="Noben J.-P."/>
            <person name="Gawor J."/>
            <person name="Lobocka M."/>
            <person name="Lavigne R."/>
            <person name="Azeredo J."/>
        </authorList>
    </citation>
    <scope>NUCLEOTIDE SEQUENCE [LARGE SCALE GENOMIC DNA]</scope>
</reference>
<proteinExistence type="predicted"/>
<gene>
    <name evidence="1" type="ORF">PR1_38</name>
</gene>
<keyword evidence="2" id="KW-1185">Reference proteome</keyword>
<dbReference type="Proteomes" id="UP000222417">
    <property type="component" value="Segment"/>
</dbReference>
<name>A0A1S6KV84_9CAUD</name>
<protein>
    <submittedName>
        <fullName evidence="1">Uncharacterized protein</fullName>
    </submittedName>
</protein>
<evidence type="ECO:0000313" key="1">
    <source>
        <dbReference type="EMBL" id="AQT25353.1"/>
    </source>
</evidence>
<organism evidence="1 2">
    <name type="scientific">Providencia phage vB_PreS_PR1</name>
    <dbReference type="NCBI Taxonomy" id="1931407"/>
    <lineage>
        <taxon>Viruses</taxon>
        <taxon>Duplodnaviria</taxon>
        <taxon>Heunggongvirae</taxon>
        <taxon>Uroviricota</taxon>
        <taxon>Caudoviricetes</taxon>
        <taxon>Demerecviridae</taxon>
        <taxon>Priunavirus</taxon>
        <taxon>Priunavirus PR1</taxon>
    </lineage>
</organism>
<evidence type="ECO:0000313" key="2">
    <source>
        <dbReference type="Proteomes" id="UP000222417"/>
    </source>
</evidence>
<dbReference type="EMBL" id="KY363465">
    <property type="protein sequence ID" value="AQT25353.1"/>
    <property type="molecule type" value="Genomic_DNA"/>
</dbReference>
<accession>A0A1S6KV84</accession>